<dbReference type="FunCoup" id="G1TM84">
    <property type="interactions" value="14"/>
</dbReference>
<evidence type="ECO:0000256" key="4">
    <source>
        <dbReference type="ARBA" id="ARBA00022622"/>
    </source>
</evidence>
<dbReference type="SUPFAM" id="SSF54452">
    <property type="entry name" value="MHC antigen-recognition domain"/>
    <property type="match status" value="1"/>
</dbReference>
<dbReference type="GO" id="GO:0046703">
    <property type="term" value="F:natural killer cell lectin-like receptor binding"/>
    <property type="evidence" value="ECO:0007669"/>
    <property type="project" value="UniProtKB-ARBA"/>
</dbReference>
<organism evidence="11 12">
    <name type="scientific">Oryctolagus cuniculus</name>
    <name type="common">Rabbit</name>
    <dbReference type="NCBI Taxonomy" id="9986"/>
    <lineage>
        <taxon>Eukaryota</taxon>
        <taxon>Metazoa</taxon>
        <taxon>Chordata</taxon>
        <taxon>Craniata</taxon>
        <taxon>Vertebrata</taxon>
        <taxon>Euteleostomi</taxon>
        <taxon>Mammalia</taxon>
        <taxon>Eutheria</taxon>
        <taxon>Euarchontoglires</taxon>
        <taxon>Glires</taxon>
        <taxon>Lagomorpha</taxon>
        <taxon>Leporidae</taxon>
        <taxon>Oryctolagus</taxon>
    </lineage>
</organism>
<name>G1TM84_RABIT</name>
<dbReference type="GO" id="GO:0005615">
    <property type="term" value="C:extracellular space"/>
    <property type="evidence" value="ECO:0007669"/>
    <property type="project" value="TreeGrafter"/>
</dbReference>
<evidence type="ECO:0000256" key="6">
    <source>
        <dbReference type="ARBA" id="ARBA00023136"/>
    </source>
</evidence>
<comment type="function">
    <text evidence="1">Acts as a ligand for KLRK1.</text>
</comment>
<proteinExistence type="inferred from homology"/>
<dbReference type="FunFam" id="3.30.500.10:FF:000004">
    <property type="entry name" value="Retinoic acid early-inducible protein 1-beta"/>
    <property type="match status" value="1"/>
</dbReference>
<evidence type="ECO:0000256" key="5">
    <source>
        <dbReference type="ARBA" id="ARBA00022729"/>
    </source>
</evidence>
<evidence type="ECO:0000313" key="11">
    <source>
        <dbReference type="Ensembl" id="ENSOCUP00000018092.2"/>
    </source>
</evidence>
<dbReference type="HOGENOM" id="CLU_086235_0_0_1"/>
<dbReference type="InterPro" id="IPR011161">
    <property type="entry name" value="MHC_I-like_Ag-recog"/>
</dbReference>
<evidence type="ECO:0000313" key="12">
    <source>
        <dbReference type="Proteomes" id="UP000001811"/>
    </source>
</evidence>
<keyword evidence="8" id="KW-0325">Glycoprotein</keyword>
<dbReference type="Proteomes" id="UP000001811">
    <property type="component" value="Chromosome 12"/>
</dbReference>
<feature type="chain" id="PRO_5023803372" description="MHC class I-like antigen recognition-like domain-containing protein" evidence="9">
    <location>
        <begin position="26"/>
        <end position="209"/>
    </location>
</feature>
<dbReference type="STRING" id="9986.ENSOCUP00000018092"/>
<evidence type="ECO:0000256" key="9">
    <source>
        <dbReference type="SAM" id="SignalP"/>
    </source>
</evidence>
<dbReference type="InterPro" id="IPR037055">
    <property type="entry name" value="MHC_I-like_Ag-recog_sf"/>
</dbReference>
<keyword evidence="4" id="KW-0449">Lipoprotein</keyword>
<keyword evidence="7" id="KW-1015">Disulfide bond</keyword>
<dbReference type="PANTHER" id="PTHR16675">
    <property type="entry name" value="MHC CLASS I-RELATED"/>
    <property type="match status" value="1"/>
</dbReference>
<keyword evidence="6" id="KW-0472">Membrane</keyword>
<dbReference type="PANTHER" id="PTHR16675:SF268">
    <property type="entry name" value="UL16-BINDING PROTEIN 1"/>
    <property type="match status" value="1"/>
</dbReference>
<dbReference type="InParanoid" id="G1TM84"/>
<keyword evidence="5 9" id="KW-0732">Signal</keyword>
<accession>G1TM84</accession>
<dbReference type="EMBL" id="AAGW02053233">
    <property type="status" value="NOT_ANNOTATED_CDS"/>
    <property type="molecule type" value="Genomic_DNA"/>
</dbReference>
<protein>
    <recommendedName>
        <fullName evidence="10">MHC class I-like antigen recognition-like domain-containing protein</fullName>
    </recommendedName>
</protein>
<dbReference type="GO" id="GO:0001916">
    <property type="term" value="P:positive regulation of T cell mediated cytotoxicity"/>
    <property type="evidence" value="ECO:0007669"/>
    <property type="project" value="TreeGrafter"/>
</dbReference>
<evidence type="ECO:0000256" key="8">
    <source>
        <dbReference type="ARBA" id="ARBA00023180"/>
    </source>
</evidence>
<evidence type="ECO:0000256" key="7">
    <source>
        <dbReference type="ARBA" id="ARBA00023157"/>
    </source>
</evidence>
<keyword evidence="4" id="KW-0336">GPI-anchor</keyword>
<sequence length="209" mass="23422">MELLAGHRFSSLLLLLLRLRAAGLGALLADGHSLCYNITVNPKAGPGQQRCDVQGHVDDRRILHCDCSFTQISFFDPLGRDVDAIENWAEQTEVLRDVVDALNQQVAEMQHSTSKDPPSLQGRMCCRRGASGGTHGSWQFSFDGQIGLLFAPDTRKWTEVHPGASWMKTTWENDRQLTEFLRRVSMGDCTRWLGDFSLSWEEMPEATGN</sequence>
<reference evidence="11" key="2">
    <citation type="submission" date="2025-08" db="UniProtKB">
        <authorList>
            <consortium name="Ensembl"/>
        </authorList>
    </citation>
    <scope>IDENTIFICATION</scope>
    <source>
        <strain evidence="11">Thorbecke</strain>
    </source>
</reference>
<dbReference type="Bgee" id="ENSOCUG00000024780">
    <property type="expression patterns" value="Expressed in heart and 15 other cell types or tissues"/>
</dbReference>
<dbReference type="eggNOG" id="ENOG502TM6M">
    <property type="taxonomic scope" value="Eukaryota"/>
</dbReference>
<dbReference type="InterPro" id="IPR050208">
    <property type="entry name" value="MHC_class-I_related"/>
</dbReference>
<comment type="subcellular location">
    <subcellularLocation>
        <location evidence="2">Cell membrane</location>
        <topology evidence="2">Lipid-anchor</topology>
        <topology evidence="2">GPI-anchor</topology>
    </subcellularLocation>
</comment>
<evidence type="ECO:0000259" key="10">
    <source>
        <dbReference type="Pfam" id="PF00129"/>
    </source>
</evidence>
<evidence type="ECO:0000256" key="3">
    <source>
        <dbReference type="ARBA" id="ARBA00008353"/>
    </source>
</evidence>
<dbReference type="GO" id="GO:0009897">
    <property type="term" value="C:external side of plasma membrane"/>
    <property type="evidence" value="ECO:0007669"/>
    <property type="project" value="TreeGrafter"/>
</dbReference>
<dbReference type="Ensembl" id="ENSOCUT00000023163.3">
    <property type="protein sequence ID" value="ENSOCUP00000018092.2"/>
    <property type="gene ID" value="ENSOCUG00000024780.3"/>
</dbReference>
<reference evidence="11 12" key="1">
    <citation type="journal article" date="2011" name="Nature">
        <title>A high-resolution map of human evolutionary constraint using 29 mammals.</title>
        <authorList>
            <person name="Lindblad-Toh K."/>
            <person name="Garber M."/>
            <person name="Zuk O."/>
            <person name="Lin M.F."/>
            <person name="Parker B.J."/>
            <person name="Washietl S."/>
            <person name="Kheradpour P."/>
            <person name="Ernst J."/>
            <person name="Jordan G."/>
            <person name="Mauceli E."/>
            <person name="Ward L.D."/>
            <person name="Lowe C.B."/>
            <person name="Holloway A.K."/>
            <person name="Clamp M."/>
            <person name="Gnerre S."/>
            <person name="Alfoldi J."/>
            <person name="Beal K."/>
            <person name="Chang J."/>
            <person name="Clawson H."/>
            <person name="Cuff J."/>
            <person name="Di Palma F."/>
            <person name="Fitzgerald S."/>
            <person name="Flicek P."/>
            <person name="Guttman M."/>
            <person name="Hubisz M.J."/>
            <person name="Jaffe D.B."/>
            <person name="Jungreis I."/>
            <person name="Kent W.J."/>
            <person name="Kostka D."/>
            <person name="Lara M."/>
            <person name="Martins A.L."/>
            <person name="Massingham T."/>
            <person name="Moltke I."/>
            <person name="Raney B.J."/>
            <person name="Rasmussen M.D."/>
            <person name="Robinson J."/>
            <person name="Stark A."/>
            <person name="Vilella A.J."/>
            <person name="Wen J."/>
            <person name="Xie X."/>
            <person name="Zody M.C."/>
            <person name="Baldwin J."/>
            <person name="Bloom T."/>
            <person name="Chin C.W."/>
            <person name="Heiman D."/>
            <person name="Nicol R."/>
            <person name="Nusbaum C."/>
            <person name="Young S."/>
            <person name="Wilkinson J."/>
            <person name="Worley K.C."/>
            <person name="Kovar C.L."/>
            <person name="Muzny D.M."/>
            <person name="Gibbs R.A."/>
            <person name="Cree A."/>
            <person name="Dihn H.H."/>
            <person name="Fowler G."/>
            <person name="Jhangiani S."/>
            <person name="Joshi V."/>
            <person name="Lee S."/>
            <person name="Lewis L.R."/>
            <person name="Nazareth L.V."/>
            <person name="Okwuonu G."/>
            <person name="Santibanez J."/>
            <person name="Warren W.C."/>
            <person name="Mardis E.R."/>
            <person name="Weinstock G.M."/>
            <person name="Wilson R.K."/>
            <person name="Delehaunty K."/>
            <person name="Dooling D."/>
            <person name="Fronik C."/>
            <person name="Fulton L."/>
            <person name="Fulton B."/>
            <person name="Graves T."/>
            <person name="Minx P."/>
            <person name="Sodergren E."/>
            <person name="Birney E."/>
            <person name="Margulies E.H."/>
            <person name="Herrero J."/>
            <person name="Green E.D."/>
            <person name="Haussler D."/>
            <person name="Siepel A."/>
            <person name="Goldman N."/>
            <person name="Pollard K.S."/>
            <person name="Pedersen J.S."/>
            <person name="Lander E.S."/>
            <person name="Kellis M."/>
        </authorList>
    </citation>
    <scope>NUCLEOTIDE SEQUENCE [LARGE SCALE GENOMIC DNA]</scope>
    <source>
        <strain evidence="11 12">Thorbecke inbred</strain>
    </source>
</reference>
<dbReference type="EMBL" id="AAGW02053232">
    <property type="status" value="NOT_ANNOTATED_CDS"/>
    <property type="molecule type" value="Genomic_DNA"/>
</dbReference>
<reference evidence="11" key="3">
    <citation type="submission" date="2025-09" db="UniProtKB">
        <authorList>
            <consortium name="Ensembl"/>
        </authorList>
    </citation>
    <scope>IDENTIFICATION</scope>
    <source>
        <strain evidence="11">Thorbecke</strain>
    </source>
</reference>
<dbReference type="InterPro" id="IPR011162">
    <property type="entry name" value="MHC_I/II-like_Ag-recog"/>
</dbReference>
<dbReference type="AlphaFoldDB" id="G1TM84"/>
<dbReference type="Gene3D" id="3.30.500.10">
    <property type="entry name" value="MHC class I-like antigen recognition-like"/>
    <property type="match status" value="1"/>
</dbReference>
<keyword evidence="12" id="KW-1185">Reference proteome</keyword>
<evidence type="ECO:0000256" key="2">
    <source>
        <dbReference type="ARBA" id="ARBA00004609"/>
    </source>
</evidence>
<dbReference type="GO" id="GO:0002476">
    <property type="term" value="P:antigen processing and presentation of endogenous peptide antigen via MHC class Ib"/>
    <property type="evidence" value="ECO:0007669"/>
    <property type="project" value="TreeGrafter"/>
</dbReference>
<dbReference type="PaxDb" id="9986-ENSOCUP00000018092"/>
<feature type="signal peptide" evidence="9">
    <location>
        <begin position="1"/>
        <end position="25"/>
    </location>
</feature>
<dbReference type="Pfam" id="PF00129">
    <property type="entry name" value="MHC_I"/>
    <property type="match status" value="1"/>
</dbReference>
<dbReference type="GeneTree" id="ENSGT01120000271825"/>
<comment type="similarity">
    <text evidence="3">Belongs to the NKG2D ligand family.</text>
</comment>
<feature type="domain" description="MHC class I-like antigen recognition-like" evidence="10">
    <location>
        <begin position="32"/>
        <end position="194"/>
    </location>
</feature>
<dbReference type="SMR" id="G1TM84"/>
<evidence type="ECO:0000256" key="1">
    <source>
        <dbReference type="ARBA" id="ARBA00002305"/>
    </source>
</evidence>
<dbReference type="GO" id="GO:0002486">
    <property type="term" value="P:antigen processing and presentation of endogenous peptide antigen via MHC class I via ER pathway, TAP-independent"/>
    <property type="evidence" value="ECO:0007669"/>
    <property type="project" value="TreeGrafter"/>
</dbReference>
<dbReference type="GO" id="GO:0006955">
    <property type="term" value="P:immune response"/>
    <property type="evidence" value="ECO:0007669"/>
    <property type="project" value="TreeGrafter"/>
</dbReference>